<feature type="compositionally biased region" description="Low complexity" evidence="7">
    <location>
        <begin position="374"/>
        <end position="385"/>
    </location>
</feature>
<evidence type="ECO:0000256" key="5">
    <source>
        <dbReference type="ARBA" id="ARBA00023136"/>
    </source>
</evidence>
<feature type="transmembrane region" description="Helical" evidence="6">
    <location>
        <begin position="292"/>
        <end position="312"/>
    </location>
</feature>
<dbReference type="SUPFAM" id="SSF103481">
    <property type="entry name" value="Multidrug resistance efflux transporter EmrE"/>
    <property type="match status" value="2"/>
</dbReference>
<evidence type="ECO:0000256" key="2">
    <source>
        <dbReference type="ARBA" id="ARBA00007635"/>
    </source>
</evidence>
<feature type="transmembrane region" description="Helical" evidence="6">
    <location>
        <begin position="88"/>
        <end position="109"/>
    </location>
</feature>
<dbReference type="EMBL" id="JBEDUW010000001">
    <property type="protein sequence ID" value="KAK9948505.1"/>
    <property type="molecule type" value="Genomic_DNA"/>
</dbReference>
<evidence type="ECO:0000256" key="4">
    <source>
        <dbReference type="ARBA" id="ARBA00022989"/>
    </source>
</evidence>
<feature type="transmembrane region" description="Helical" evidence="6">
    <location>
        <begin position="55"/>
        <end position="76"/>
    </location>
</feature>
<comment type="caution">
    <text evidence="9">The sequence shown here is derived from an EMBL/GenBank/DDBJ whole genome shotgun (WGS) entry which is preliminary data.</text>
</comment>
<dbReference type="AlphaFoldDB" id="A0AAW1YI76"/>
<protein>
    <recommendedName>
        <fullName evidence="6">WAT1-related protein</fullName>
    </recommendedName>
</protein>
<keyword evidence="10" id="KW-1185">Reference proteome</keyword>
<keyword evidence="3 6" id="KW-0812">Transmembrane</keyword>
<evidence type="ECO:0000259" key="8">
    <source>
        <dbReference type="Pfam" id="PF00892"/>
    </source>
</evidence>
<evidence type="ECO:0000313" key="9">
    <source>
        <dbReference type="EMBL" id="KAK9948505.1"/>
    </source>
</evidence>
<comment type="similarity">
    <text evidence="2 6">Belongs to the drug/metabolite transporter (DMT) superfamily. Plant drug/metabolite exporter (P-DME) (TC 2.A.7.4) family.</text>
</comment>
<feature type="transmembrane region" description="Helical" evidence="6">
    <location>
        <begin position="121"/>
        <end position="139"/>
    </location>
</feature>
<feature type="transmembrane region" description="Helical" evidence="6">
    <location>
        <begin position="151"/>
        <end position="169"/>
    </location>
</feature>
<dbReference type="GO" id="GO:0016020">
    <property type="term" value="C:membrane"/>
    <property type="evidence" value="ECO:0007669"/>
    <property type="project" value="UniProtKB-SubCell"/>
</dbReference>
<evidence type="ECO:0000256" key="3">
    <source>
        <dbReference type="ARBA" id="ARBA00022692"/>
    </source>
</evidence>
<sequence>MADEAGSSSSIRAYTRSCMVPERARIHMVLTILQLSYAGQHIIIRSVLNLGINKLIFPIYRNIIALLLLIPFAYILEKKDRPPLNISLVLQFFLLGLIGVACNQEFYLLGLEKTSPTFVSAVENAVPAITFLTAALFRIEHVHLNRKDGKAKVLGTLASVAGASVITLYKGPTIYGPPSPLPLSQSLFGDAKEQSWILGCVCVIGHCLCWSSWIVLQAPVLKKYPARLSVTTFTLFFGILQFLAVAAYVERDSEAWQVHSGSEAFAILYTGVVASAISYAIQIWAIDKGGPVFVSVYLPLQSLLAAIMDSVILGEQFYLGGIVGAVLIIAGLYLVVWGKSEESKFGKEIKVEANSMPVNIRDGMNSDSEEEESSLLQALLPTSSK</sequence>
<comment type="subcellular location">
    <subcellularLocation>
        <location evidence="1 6">Membrane</location>
        <topology evidence="1 6">Multi-pass membrane protein</topology>
    </subcellularLocation>
</comment>
<evidence type="ECO:0000256" key="7">
    <source>
        <dbReference type="SAM" id="MobiDB-lite"/>
    </source>
</evidence>
<evidence type="ECO:0000256" key="1">
    <source>
        <dbReference type="ARBA" id="ARBA00004141"/>
    </source>
</evidence>
<dbReference type="GO" id="GO:0022857">
    <property type="term" value="F:transmembrane transporter activity"/>
    <property type="evidence" value="ECO:0007669"/>
    <property type="project" value="InterPro"/>
</dbReference>
<feature type="transmembrane region" description="Helical" evidence="6">
    <location>
        <begin position="318"/>
        <end position="337"/>
    </location>
</feature>
<evidence type="ECO:0000313" key="10">
    <source>
        <dbReference type="Proteomes" id="UP001457282"/>
    </source>
</evidence>
<reference evidence="9 10" key="1">
    <citation type="journal article" date="2023" name="G3 (Bethesda)">
        <title>A chromosome-length genome assembly and annotation of blackberry (Rubus argutus, cv. 'Hillquist').</title>
        <authorList>
            <person name="Bruna T."/>
            <person name="Aryal R."/>
            <person name="Dudchenko O."/>
            <person name="Sargent D.J."/>
            <person name="Mead D."/>
            <person name="Buti M."/>
            <person name="Cavallini A."/>
            <person name="Hytonen T."/>
            <person name="Andres J."/>
            <person name="Pham M."/>
            <person name="Weisz D."/>
            <person name="Mascagni F."/>
            <person name="Usai G."/>
            <person name="Natali L."/>
            <person name="Bassil N."/>
            <person name="Fernandez G.E."/>
            <person name="Lomsadze A."/>
            <person name="Armour M."/>
            <person name="Olukolu B."/>
            <person name="Poorten T."/>
            <person name="Britton C."/>
            <person name="Davik J."/>
            <person name="Ashrafi H."/>
            <person name="Aiden E.L."/>
            <person name="Borodovsky M."/>
            <person name="Worthington M."/>
        </authorList>
    </citation>
    <scope>NUCLEOTIDE SEQUENCE [LARGE SCALE GENOMIC DNA]</scope>
    <source>
        <strain evidence="9">PI 553951</strain>
    </source>
</reference>
<feature type="region of interest" description="Disordered" evidence="7">
    <location>
        <begin position="360"/>
        <end position="385"/>
    </location>
</feature>
<feature type="transmembrane region" description="Helical" evidence="6">
    <location>
        <begin position="264"/>
        <end position="285"/>
    </location>
</feature>
<dbReference type="InterPro" id="IPR000620">
    <property type="entry name" value="EamA_dom"/>
</dbReference>
<keyword evidence="5 6" id="KW-0472">Membrane</keyword>
<dbReference type="InterPro" id="IPR030184">
    <property type="entry name" value="WAT1-related"/>
</dbReference>
<feature type="domain" description="EamA" evidence="8">
    <location>
        <begin position="33"/>
        <end position="167"/>
    </location>
</feature>
<feature type="transmembrane region" description="Helical" evidence="6">
    <location>
        <begin position="196"/>
        <end position="216"/>
    </location>
</feature>
<dbReference type="Proteomes" id="UP001457282">
    <property type="component" value="Unassembled WGS sequence"/>
</dbReference>
<organism evidence="9 10">
    <name type="scientific">Rubus argutus</name>
    <name type="common">Southern blackberry</name>
    <dbReference type="NCBI Taxonomy" id="59490"/>
    <lineage>
        <taxon>Eukaryota</taxon>
        <taxon>Viridiplantae</taxon>
        <taxon>Streptophyta</taxon>
        <taxon>Embryophyta</taxon>
        <taxon>Tracheophyta</taxon>
        <taxon>Spermatophyta</taxon>
        <taxon>Magnoliopsida</taxon>
        <taxon>eudicotyledons</taxon>
        <taxon>Gunneridae</taxon>
        <taxon>Pentapetalae</taxon>
        <taxon>rosids</taxon>
        <taxon>fabids</taxon>
        <taxon>Rosales</taxon>
        <taxon>Rosaceae</taxon>
        <taxon>Rosoideae</taxon>
        <taxon>Rosoideae incertae sedis</taxon>
        <taxon>Rubus</taxon>
    </lineage>
</organism>
<name>A0AAW1YI76_RUBAR</name>
<accession>A0AAW1YI76</accession>
<feature type="domain" description="EamA" evidence="8">
    <location>
        <begin position="198"/>
        <end position="336"/>
    </location>
</feature>
<dbReference type="PANTHER" id="PTHR31218">
    <property type="entry name" value="WAT1-RELATED PROTEIN"/>
    <property type="match status" value="1"/>
</dbReference>
<gene>
    <name evidence="9" type="ORF">M0R45_004077</name>
</gene>
<proteinExistence type="inferred from homology"/>
<feature type="transmembrane region" description="Helical" evidence="6">
    <location>
        <begin position="228"/>
        <end position="249"/>
    </location>
</feature>
<dbReference type="InterPro" id="IPR037185">
    <property type="entry name" value="EmrE-like"/>
</dbReference>
<dbReference type="Pfam" id="PF00892">
    <property type="entry name" value="EamA"/>
    <property type="match status" value="2"/>
</dbReference>
<keyword evidence="4 6" id="KW-1133">Transmembrane helix</keyword>
<evidence type="ECO:0000256" key="6">
    <source>
        <dbReference type="RuleBase" id="RU363077"/>
    </source>
</evidence>